<dbReference type="RefSeq" id="WP_137262527.1">
    <property type="nucleotide sequence ID" value="NZ_SZQL01000011.1"/>
</dbReference>
<sequence>MLYKQGRSGFGFERFCGKLSENLLRRLERCCLLFRNGWYTENYTGLIPGAVAGGAFLGSAGDGKIASAARKDYAETAVAVLTCKGQQGKVYELAGDEAYTLSELAAEILRQTGKNVPYKNLPETNMQLF</sequence>
<protein>
    <submittedName>
        <fullName evidence="1">Uncharacterized protein</fullName>
    </submittedName>
</protein>
<dbReference type="InterPro" id="IPR036291">
    <property type="entry name" value="NAD(P)-bd_dom_sf"/>
</dbReference>
<gene>
    <name evidence="1" type="ORF">FC093_14575</name>
</gene>
<evidence type="ECO:0000313" key="2">
    <source>
        <dbReference type="Proteomes" id="UP000305848"/>
    </source>
</evidence>
<dbReference type="EMBL" id="SZQL01000011">
    <property type="protein sequence ID" value="TKK67510.1"/>
    <property type="molecule type" value="Genomic_DNA"/>
</dbReference>
<dbReference type="Proteomes" id="UP000305848">
    <property type="component" value="Unassembled WGS sequence"/>
</dbReference>
<evidence type="ECO:0000313" key="1">
    <source>
        <dbReference type="EMBL" id="TKK67510.1"/>
    </source>
</evidence>
<dbReference type="Gene3D" id="3.40.50.720">
    <property type="entry name" value="NAD(P)-binding Rossmann-like Domain"/>
    <property type="match status" value="1"/>
</dbReference>
<proteinExistence type="predicted"/>
<dbReference type="OrthoDB" id="9780595at2"/>
<dbReference type="PANTHER" id="PTHR47129">
    <property type="entry name" value="QUINONE OXIDOREDUCTASE 2"/>
    <property type="match status" value="1"/>
</dbReference>
<dbReference type="AlphaFoldDB" id="A0A4U3KYE1"/>
<organism evidence="1 2">
    <name type="scientific">Ilyomonas limi</name>
    <dbReference type="NCBI Taxonomy" id="2575867"/>
    <lineage>
        <taxon>Bacteria</taxon>
        <taxon>Pseudomonadati</taxon>
        <taxon>Bacteroidota</taxon>
        <taxon>Chitinophagia</taxon>
        <taxon>Chitinophagales</taxon>
        <taxon>Chitinophagaceae</taxon>
        <taxon>Ilyomonas</taxon>
    </lineage>
</organism>
<dbReference type="PANTHER" id="PTHR47129:SF1">
    <property type="entry name" value="NMRA-LIKE DOMAIN-CONTAINING PROTEIN"/>
    <property type="match status" value="1"/>
</dbReference>
<keyword evidence="2" id="KW-1185">Reference proteome</keyword>
<dbReference type="SUPFAM" id="SSF51735">
    <property type="entry name" value="NAD(P)-binding Rossmann-fold domains"/>
    <property type="match status" value="1"/>
</dbReference>
<dbReference type="Gene3D" id="3.90.25.10">
    <property type="entry name" value="UDP-galactose 4-epimerase, domain 1"/>
    <property type="match status" value="1"/>
</dbReference>
<reference evidence="1 2" key="1">
    <citation type="submission" date="2019-05" db="EMBL/GenBank/DDBJ databases">
        <title>Panacibacter sp. strain 17mud1-8 Genome sequencing and assembly.</title>
        <authorList>
            <person name="Chhetri G."/>
        </authorList>
    </citation>
    <scope>NUCLEOTIDE SEQUENCE [LARGE SCALE GENOMIC DNA]</scope>
    <source>
        <strain evidence="1 2">17mud1-8</strain>
    </source>
</reference>
<name>A0A4U3KYE1_9BACT</name>
<accession>A0A4U3KYE1</accession>
<comment type="caution">
    <text evidence="1">The sequence shown here is derived from an EMBL/GenBank/DDBJ whole genome shotgun (WGS) entry which is preliminary data.</text>
</comment>
<dbReference type="InterPro" id="IPR052718">
    <property type="entry name" value="NmrA-type_oxidoreductase"/>
</dbReference>